<organism evidence="3 4">
    <name type="scientific">Fusarium gaditjirri</name>
    <dbReference type="NCBI Taxonomy" id="282569"/>
    <lineage>
        <taxon>Eukaryota</taxon>
        <taxon>Fungi</taxon>
        <taxon>Dikarya</taxon>
        <taxon>Ascomycota</taxon>
        <taxon>Pezizomycotina</taxon>
        <taxon>Sordariomycetes</taxon>
        <taxon>Hypocreomycetidae</taxon>
        <taxon>Hypocreales</taxon>
        <taxon>Nectriaceae</taxon>
        <taxon>Fusarium</taxon>
        <taxon>Fusarium nisikadoi species complex</taxon>
    </lineage>
</organism>
<evidence type="ECO:0000259" key="2">
    <source>
        <dbReference type="Pfam" id="PF01612"/>
    </source>
</evidence>
<dbReference type="GO" id="GO:0008408">
    <property type="term" value="F:3'-5' exonuclease activity"/>
    <property type="evidence" value="ECO:0007669"/>
    <property type="project" value="InterPro"/>
</dbReference>
<dbReference type="InterPro" id="IPR012337">
    <property type="entry name" value="RNaseH-like_sf"/>
</dbReference>
<reference evidence="3" key="1">
    <citation type="journal article" date="2020" name="BMC Genomics">
        <title>Correction to: Identification and distribution of gene clusters required for synthesis of sphingolipid metabolism inhibitors in diverse species of the filamentous fungus Fusarium.</title>
        <authorList>
            <person name="Kim H.S."/>
            <person name="Lohmar J.M."/>
            <person name="Busman M."/>
            <person name="Brown D.W."/>
            <person name="Naumann T.A."/>
            <person name="Divon H.H."/>
            <person name="Lysoe E."/>
            <person name="Uhlig S."/>
            <person name="Proctor R.H."/>
        </authorList>
    </citation>
    <scope>NUCLEOTIDE SEQUENCE</scope>
    <source>
        <strain evidence="3">NRRL 45417</strain>
    </source>
</reference>
<evidence type="ECO:0000256" key="1">
    <source>
        <dbReference type="SAM" id="MobiDB-lite"/>
    </source>
</evidence>
<gene>
    <name evidence="3" type="ORF">FGADI_13119</name>
</gene>
<sequence>MATCLINTVFVDTQQGVSDLVDWISLQDTWLGDIQPPLYIDAEGERLGRDGKLSLLTILVHPSKFLARPHIIDIHNLGNLAFSTVGGSGKSLKDILESSKFIKVFFDVRNDSDALHFHYNIKLDGVRDVQLMENARRRTTNSRKFLSGLAKCIEESLYGPERDQWRRSKEKGEKLWNPQKGGSYSVLNIRPLPAELIEYCIGDVQHLPTLFEKYKCGTDRWKGLVVKESYNRVLTSQTARYSPHGTDRALSPWTPEQNRMLDTWAEVNPQNDYFGHSEDNGTDDPWDDPWDRRWNKEDEWDDGCDNDYEDWTRADWEGPPS</sequence>
<dbReference type="OrthoDB" id="26838at2759"/>
<evidence type="ECO:0000313" key="4">
    <source>
        <dbReference type="Proteomes" id="UP000604273"/>
    </source>
</evidence>
<protein>
    <recommendedName>
        <fullName evidence="2">3'-5' exonuclease domain-containing protein</fullName>
    </recommendedName>
</protein>
<comment type="caution">
    <text evidence="3">The sequence shown here is derived from an EMBL/GenBank/DDBJ whole genome shotgun (WGS) entry which is preliminary data.</text>
</comment>
<feature type="domain" description="3'-5' exonuclease" evidence="2">
    <location>
        <begin position="36"/>
        <end position="213"/>
    </location>
</feature>
<reference evidence="3" key="2">
    <citation type="submission" date="2020-05" db="EMBL/GenBank/DDBJ databases">
        <authorList>
            <person name="Kim H.-S."/>
            <person name="Proctor R.H."/>
            <person name="Brown D.W."/>
        </authorList>
    </citation>
    <scope>NUCLEOTIDE SEQUENCE</scope>
    <source>
        <strain evidence="3">NRRL 45417</strain>
    </source>
</reference>
<dbReference type="Gene3D" id="3.30.420.10">
    <property type="entry name" value="Ribonuclease H-like superfamily/Ribonuclease H"/>
    <property type="match status" value="1"/>
</dbReference>
<dbReference type="PANTHER" id="PTHR43040:SF1">
    <property type="entry name" value="RIBONUCLEASE D"/>
    <property type="match status" value="1"/>
</dbReference>
<proteinExistence type="predicted"/>
<dbReference type="InterPro" id="IPR002562">
    <property type="entry name" value="3'-5'_exonuclease_dom"/>
</dbReference>
<dbReference type="PANTHER" id="PTHR43040">
    <property type="entry name" value="RIBONUCLEASE D"/>
    <property type="match status" value="1"/>
</dbReference>
<name>A0A8H4SQC9_9HYPO</name>
<dbReference type="GO" id="GO:0006139">
    <property type="term" value="P:nucleobase-containing compound metabolic process"/>
    <property type="evidence" value="ECO:0007669"/>
    <property type="project" value="InterPro"/>
</dbReference>
<dbReference type="SUPFAM" id="SSF53098">
    <property type="entry name" value="Ribonuclease H-like"/>
    <property type="match status" value="1"/>
</dbReference>
<dbReference type="GO" id="GO:0003676">
    <property type="term" value="F:nucleic acid binding"/>
    <property type="evidence" value="ECO:0007669"/>
    <property type="project" value="InterPro"/>
</dbReference>
<dbReference type="EMBL" id="JABFAI010000488">
    <property type="protein sequence ID" value="KAF4943839.1"/>
    <property type="molecule type" value="Genomic_DNA"/>
</dbReference>
<keyword evidence="4" id="KW-1185">Reference proteome</keyword>
<accession>A0A8H4SQC9</accession>
<dbReference type="InterPro" id="IPR036397">
    <property type="entry name" value="RNaseH_sf"/>
</dbReference>
<feature type="region of interest" description="Disordered" evidence="1">
    <location>
        <begin position="270"/>
        <end position="298"/>
    </location>
</feature>
<dbReference type="Pfam" id="PF01612">
    <property type="entry name" value="DNA_pol_A_exo1"/>
    <property type="match status" value="1"/>
</dbReference>
<dbReference type="Proteomes" id="UP000604273">
    <property type="component" value="Unassembled WGS sequence"/>
</dbReference>
<evidence type="ECO:0000313" key="3">
    <source>
        <dbReference type="EMBL" id="KAF4943839.1"/>
    </source>
</evidence>
<dbReference type="AlphaFoldDB" id="A0A8H4SQC9"/>